<dbReference type="Proteomes" id="UP000037923">
    <property type="component" value="Unassembled WGS sequence"/>
</dbReference>
<reference evidence="2 3" key="1">
    <citation type="submission" date="2015-07" db="EMBL/GenBank/DDBJ databases">
        <title>High-quality genome of monoxenous trypanosomatid Leptomonas pyrrhocoris.</title>
        <authorList>
            <person name="Flegontov P."/>
            <person name="Butenko A."/>
            <person name="Firsov S."/>
            <person name="Vlcek C."/>
            <person name="Logacheva M.D."/>
            <person name="Field M."/>
            <person name="Filatov D."/>
            <person name="Flegontova O."/>
            <person name="Gerasimov E."/>
            <person name="Jackson A.P."/>
            <person name="Kelly S."/>
            <person name="Opperdoes F."/>
            <person name="O'Reilly A."/>
            <person name="Votypka J."/>
            <person name="Yurchenko V."/>
            <person name="Lukes J."/>
        </authorList>
    </citation>
    <scope>NUCLEOTIDE SEQUENCE [LARGE SCALE GENOMIC DNA]</scope>
    <source>
        <strain evidence="2">H10</strain>
    </source>
</reference>
<feature type="compositionally biased region" description="Polar residues" evidence="1">
    <location>
        <begin position="108"/>
        <end position="117"/>
    </location>
</feature>
<organism evidence="2 3">
    <name type="scientific">Leptomonas pyrrhocoris</name>
    <name type="common">Firebug parasite</name>
    <dbReference type="NCBI Taxonomy" id="157538"/>
    <lineage>
        <taxon>Eukaryota</taxon>
        <taxon>Discoba</taxon>
        <taxon>Euglenozoa</taxon>
        <taxon>Kinetoplastea</taxon>
        <taxon>Metakinetoplastina</taxon>
        <taxon>Trypanosomatida</taxon>
        <taxon>Trypanosomatidae</taxon>
        <taxon>Leishmaniinae</taxon>
        <taxon>Leptomonas</taxon>
    </lineage>
</organism>
<gene>
    <name evidence="2" type="ORF">ABB37_00179</name>
</gene>
<evidence type="ECO:0000256" key="1">
    <source>
        <dbReference type="SAM" id="MobiDB-lite"/>
    </source>
</evidence>
<proteinExistence type="predicted"/>
<dbReference type="EMBL" id="LGTL01000001">
    <property type="protein sequence ID" value="KPA85850.1"/>
    <property type="molecule type" value="Genomic_DNA"/>
</dbReference>
<dbReference type="GeneID" id="26900477"/>
<dbReference type="VEuPathDB" id="TriTrypDB:LpyrH10_01_1790"/>
<feature type="region of interest" description="Disordered" evidence="1">
    <location>
        <begin position="99"/>
        <end position="123"/>
    </location>
</feature>
<protein>
    <submittedName>
        <fullName evidence="2">Uncharacterized protein</fullName>
    </submittedName>
</protein>
<evidence type="ECO:0000313" key="3">
    <source>
        <dbReference type="Proteomes" id="UP000037923"/>
    </source>
</evidence>
<comment type="caution">
    <text evidence="2">The sequence shown here is derived from an EMBL/GenBank/DDBJ whole genome shotgun (WGS) entry which is preliminary data.</text>
</comment>
<name>A0A0M9G9V6_LEPPY</name>
<keyword evidence="3" id="KW-1185">Reference proteome</keyword>
<accession>A0A0M9G9V6</accession>
<evidence type="ECO:0000313" key="2">
    <source>
        <dbReference type="EMBL" id="KPA85850.1"/>
    </source>
</evidence>
<dbReference type="RefSeq" id="XP_015664289.1">
    <property type="nucleotide sequence ID" value="XM_015796281.1"/>
</dbReference>
<dbReference type="OrthoDB" id="265358at2759"/>
<sequence>MQRLTTAGPYVTADRTVKHHQLRCEAELSGTLESLAKDAASQWSSLQRAKAQSHLQEQSKAFSTEQQHFERLLEAQRVRCQRSEAALARFSAKEAEKLNAPSGARVTPQGSLTAATRSRSENVDRRVRREADCLLTQEAAALEKDQFGITVLQCELAAEQQRATTQVRLLESGMVAAQRRTQQQILKMRRTGDVSRATADVAHRGAALEARVYGDAYRVPSLCEYYGPLLEQPTSAPPAA</sequence>
<dbReference type="OMA" id="QWNALQR"/>
<dbReference type="AlphaFoldDB" id="A0A0M9G9V6"/>